<gene>
    <name evidence="15" type="ORF">LAQU0_S02e10176g</name>
</gene>
<evidence type="ECO:0000256" key="6">
    <source>
        <dbReference type="ARBA" id="ARBA00022824"/>
    </source>
</evidence>
<protein>
    <recommendedName>
        <fullName evidence="9">Glucosidase II subunit alpha</fullName>
    </recommendedName>
</protein>
<proteinExistence type="inferred from homology"/>
<dbReference type="Pfam" id="PF21365">
    <property type="entry name" value="Glyco_hydro_31_3rd"/>
    <property type="match status" value="1"/>
</dbReference>
<evidence type="ECO:0000256" key="4">
    <source>
        <dbReference type="ARBA" id="ARBA00022729"/>
    </source>
</evidence>
<feature type="signal peptide" evidence="11">
    <location>
        <begin position="1"/>
        <end position="22"/>
    </location>
</feature>
<evidence type="ECO:0000259" key="12">
    <source>
        <dbReference type="Pfam" id="PF01055"/>
    </source>
</evidence>
<dbReference type="Gene3D" id="2.60.40.1760">
    <property type="entry name" value="glycosyl hydrolase (family 31)"/>
    <property type="match status" value="1"/>
</dbReference>
<dbReference type="Gene3D" id="2.60.40.1180">
    <property type="entry name" value="Golgi alpha-mannosidase II"/>
    <property type="match status" value="2"/>
</dbReference>
<dbReference type="InterPro" id="IPR013780">
    <property type="entry name" value="Glyco_hydro_b"/>
</dbReference>
<evidence type="ECO:0000256" key="11">
    <source>
        <dbReference type="SAM" id="SignalP"/>
    </source>
</evidence>
<dbReference type="Gene3D" id="3.20.20.80">
    <property type="entry name" value="Glycosidases"/>
    <property type="match status" value="1"/>
</dbReference>
<feature type="domain" description="Glycoside hydrolase family 31 N-terminal" evidence="13">
    <location>
        <begin position="94"/>
        <end position="323"/>
    </location>
</feature>
<feature type="chain" id="PRO_5006066445" description="Glucosidase II subunit alpha" evidence="11">
    <location>
        <begin position="23"/>
        <end position="925"/>
    </location>
</feature>
<dbReference type="SUPFAM" id="SSF74650">
    <property type="entry name" value="Galactose mutarotase-like"/>
    <property type="match status" value="1"/>
</dbReference>
<keyword evidence="8 10" id="KW-0326">Glycosidase</keyword>
<evidence type="ECO:0000259" key="14">
    <source>
        <dbReference type="Pfam" id="PF21365"/>
    </source>
</evidence>
<dbReference type="InterPro" id="IPR025887">
    <property type="entry name" value="Glyco_hydro_31_N_dom"/>
</dbReference>
<evidence type="ECO:0000259" key="13">
    <source>
        <dbReference type="Pfam" id="PF13802"/>
    </source>
</evidence>
<accession>A0A0P1KP46</accession>
<evidence type="ECO:0000256" key="8">
    <source>
        <dbReference type="ARBA" id="ARBA00023295"/>
    </source>
</evidence>
<sequence length="925" mass="105661">MPRVCWILQSALVLISLGRVLGFTDYLLKSCSQSGFCQRNRYYASEIQRTQESPYSLDPASIQIKNSDHTFQATIQKSIADPLGFNETIAVELPLSVDVLDGGKVRFRIDEMRQTNNTYAPEILNPKRYDEASLWAFHKDAKTQPIDVSIEKSFWSRKEYVTFVTPESQVKIRVYLKKFRIEFYYDEKLVLAVNDRLLLNVEHLRAREDNALQKLPEELTFNDFEDNFEYSKDDTLPFGPESVALDFTFVGVTDVFGIPEHADSLKLKDTRDGEPYRLFNADVFEYSLGARTPMYGAIPFMIGSTPDFSAGVFWINAADTWVDINYSGSNTETHWISEAGIIDVIIFLAKTPQEVTSAYTEVTGRPQLPLISSIGYHQCRWNYNDERDVLTVDSQMDKAGIPYDYIWLDLEYTDDKKFFTWKPDAFPNPRRMLDKLHKLGRNLVTLIDPHLKVDYNASNTVEKSGASVRNNLGASYHGHCWPGESIWIDTIGKNARKVWGKLMSNFLQDYDNLHIWNDMNEPSVFSGPETTAPKDLIHDGGFEERSIHNLYGLTVHEATYNAMRKNYGEKNRRPFILSRSFFAGSQRTAATWTGDNVANWEYLKISIPMCLSNNIAGYPFIGADIAGFSGNPSTELLARWYQAGMWYPFFRGHAHIDAARREPYLFKEPLKSIVRDAILLRYSLMPTFYTSFHESNKEGTPIMNPVFYVHPEVLECYGIDDQFYLGRSGILVKPVTEQGATEAQVFFPTGQFYEFESLKAFSVQEPSYLTIEAPIDKQPIFIEGGHIVFKKERYRRSSKLMENDPFTLVIAPDVDGKAVGSLYLDDGETFAFENGEYMKVAVGFENGVLKSAVTHTPTKLSNLSTHIERVIIGGHQYCTGTSRVTFKQEGMEWTQETKVSENGYYAVIENPRLDLSKQWSLELHL</sequence>
<evidence type="ECO:0000313" key="15">
    <source>
        <dbReference type="EMBL" id="CUS21282.1"/>
    </source>
</evidence>
<keyword evidence="6" id="KW-0256">Endoplasmic reticulum</keyword>
<comment type="pathway">
    <text evidence="2">Glycan metabolism; N-glycan metabolism.</text>
</comment>
<dbReference type="GO" id="GO:0005975">
    <property type="term" value="P:carbohydrate metabolic process"/>
    <property type="evidence" value="ECO:0007669"/>
    <property type="project" value="InterPro"/>
</dbReference>
<dbReference type="Proteomes" id="UP000236544">
    <property type="component" value="Unassembled WGS sequence"/>
</dbReference>
<dbReference type="CDD" id="cd14752">
    <property type="entry name" value="GH31_N"/>
    <property type="match status" value="1"/>
</dbReference>
<keyword evidence="16" id="KW-1185">Reference proteome</keyword>
<feature type="domain" description="Glycoside hydrolase family 31 TIM barrel" evidence="12">
    <location>
        <begin position="367"/>
        <end position="690"/>
    </location>
</feature>
<keyword evidence="5 10" id="KW-0378">Hydrolase</keyword>
<evidence type="ECO:0000256" key="9">
    <source>
        <dbReference type="ARBA" id="ARBA00042895"/>
    </source>
</evidence>
<dbReference type="CDD" id="cd06603">
    <property type="entry name" value="GH31_GANC_GANAB_alpha"/>
    <property type="match status" value="1"/>
</dbReference>
<dbReference type="InterPro" id="IPR048395">
    <property type="entry name" value="Glyco_hydro_31_C"/>
</dbReference>
<dbReference type="GO" id="GO:0090599">
    <property type="term" value="F:alpha-glucosidase activity"/>
    <property type="evidence" value="ECO:0007669"/>
    <property type="project" value="TreeGrafter"/>
</dbReference>
<dbReference type="PANTHER" id="PTHR22762:SF54">
    <property type="entry name" value="BCDNA.GH04962"/>
    <property type="match status" value="1"/>
</dbReference>
<dbReference type="PANTHER" id="PTHR22762">
    <property type="entry name" value="ALPHA-GLUCOSIDASE"/>
    <property type="match status" value="1"/>
</dbReference>
<dbReference type="GO" id="GO:0006491">
    <property type="term" value="P:N-glycan processing"/>
    <property type="evidence" value="ECO:0007669"/>
    <property type="project" value="TreeGrafter"/>
</dbReference>
<dbReference type="GO" id="GO:0017177">
    <property type="term" value="C:glucosidase II complex"/>
    <property type="evidence" value="ECO:0007669"/>
    <property type="project" value="TreeGrafter"/>
</dbReference>
<feature type="domain" description="Glycosyl hydrolase family 31 C-terminal" evidence="14">
    <location>
        <begin position="699"/>
        <end position="788"/>
    </location>
</feature>
<comment type="similarity">
    <text evidence="3 10">Belongs to the glycosyl hydrolase 31 family.</text>
</comment>
<dbReference type="InterPro" id="IPR011013">
    <property type="entry name" value="Gal_mutarotase_sf_dom"/>
</dbReference>
<comment type="subcellular location">
    <subcellularLocation>
        <location evidence="1">Endoplasmic reticulum</location>
    </subcellularLocation>
</comment>
<dbReference type="EMBL" id="LN890542">
    <property type="protein sequence ID" value="CUS21282.1"/>
    <property type="molecule type" value="Genomic_DNA"/>
</dbReference>
<dbReference type="GO" id="GO:0030246">
    <property type="term" value="F:carbohydrate binding"/>
    <property type="evidence" value="ECO:0007669"/>
    <property type="project" value="InterPro"/>
</dbReference>
<evidence type="ECO:0000313" key="16">
    <source>
        <dbReference type="Proteomes" id="UP000236544"/>
    </source>
</evidence>
<dbReference type="SUPFAM" id="SSF51011">
    <property type="entry name" value="Glycosyl hydrolase domain"/>
    <property type="match status" value="1"/>
</dbReference>
<evidence type="ECO:0000256" key="1">
    <source>
        <dbReference type="ARBA" id="ARBA00004240"/>
    </source>
</evidence>
<evidence type="ECO:0000256" key="3">
    <source>
        <dbReference type="ARBA" id="ARBA00007806"/>
    </source>
</evidence>
<name>A0A0P1KP46_9SACH</name>
<evidence type="ECO:0000256" key="2">
    <source>
        <dbReference type="ARBA" id="ARBA00004833"/>
    </source>
</evidence>
<dbReference type="InterPro" id="IPR000322">
    <property type="entry name" value="Glyco_hydro_31_TIM"/>
</dbReference>
<dbReference type="Pfam" id="PF01055">
    <property type="entry name" value="Glyco_hydro_31_2nd"/>
    <property type="match status" value="1"/>
</dbReference>
<dbReference type="SUPFAM" id="SSF51445">
    <property type="entry name" value="(Trans)glycosidases"/>
    <property type="match status" value="1"/>
</dbReference>
<evidence type="ECO:0000256" key="10">
    <source>
        <dbReference type="RuleBase" id="RU361185"/>
    </source>
</evidence>
<evidence type="ECO:0000256" key="7">
    <source>
        <dbReference type="ARBA" id="ARBA00023180"/>
    </source>
</evidence>
<evidence type="ECO:0000256" key="5">
    <source>
        <dbReference type="ARBA" id="ARBA00022801"/>
    </source>
</evidence>
<dbReference type="AlphaFoldDB" id="A0A0P1KP46"/>
<reference evidence="16" key="1">
    <citation type="submission" date="2015-10" db="EMBL/GenBank/DDBJ databases">
        <authorList>
            <person name="Devillers H."/>
        </authorList>
    </citation>
    <scope>NUCLEOTIDE SEQUENCE [LARGE SCALE GENOMIC DNA]</scope>
</reference>
<dbReference type="OrthoDB" id="1334205at2759"/>
<keyword evidence="7" id="KW-0325">Glycoprotein</keyword>
<organism evidence="15 16">
    <name type="scientific">Lachancea quebecensis</name>
    <dbReference type="NCBI Taxonomy" id="1654605"/>
    <lineage>
        <taxon>Eukaryota</taxon>
        <taxon>Fungi</taxon>
        <taxon>Dikarya</taxon>
        <taxon>Ascomycota</taxon>
        <taxon>Saccharomycotina</taxon>
        <taxon>Saccharomycetes</taxon>
        <taxon>Saccharomycetales</taxon>
        <taxon>Saccharomycetaceae</taxon>
        <taxon>Lachancea</taxon>
    </lineage>
</organism>
<dbReference type="InterPro" id="IPR017853">
    <property type="entry name" value="GH"/>
</dbReference>
<keyword evidence="4 11" id="KW-0732">Signal</keyword>
<dbReference type="Pfam" id="PF13802">
    <property type="entry name" value="Gal_mutarotas_2"/>
    <property type="match status" value="1"/>
</dbReference>